<dbReference type="CDD" id="cd02022">
    <property type="entry name" value="DPCK"/>
    <property type="match status" value="1"/>
</dbReference>
<evidence type="ECO:0000313" key="7">
    <source>
        <dbReference type="EMBL" id="GLS14645.1"/>
    </source>
</evidence>
<dbReference type="PANTHER" id="PTHR10695:SF46">
    <property type="entry name" value="BIFUNCTIONAL COENZYME A SYNTHASE-RELATED"/>
    <property type="match status" value="1"/>
</dbReference>
<comment type="similarity">
    <text evidence="1 5">Belongs to the CoaE family.</text>
</comment>
<evidence type="ECO:0000256" key="2">
    <source>
        <dbReference type="ARBA" id="ARBA00022741"/>
    </source>
</evidence>
<keyword evidence="2 5" id="KW-0547">Nucleotide-binding</keyword>
<keyword evidence="3 5" id="KW-0067">ATP-binding</keyword>
<dbReference type="InterPro" id="IPR027417">
    <property type="entry name" value="P-loop_NTPase"/>
</dbReference>
<proteinExistence type="inferred from homology"/>
<evidence type="ECO:0000256" key="4">
    <source>
        <dbReference type="ARBA" id="ARBA00022993"/>
    </source>
</evidence>
<evidence type="ECO:0000256" key="5">
    <source>
        <dbReference type="HAMAP-Rule" id="MF_00376"/>
    </source>
</evidence>
<dbReference type="RefSeq" id="WP_284307726.1">
    <property type="nucleotide sequence ID" value="NZ_BSPB01000014.1"/>
</dbReference>
<dbReference type="Pfam" id="PF01121">
    <property type="entry name" value="CoaE"/>
    <property type="match status" value="1"/>
</dbReference>
<organism evidence="7 8">
    <name type="scientific">Hydrogenophaga electricum</name>
    <dbReference type="NCBI Taxonomy" id="1230953"/>
    <lineage>
        <taxon>Bacteria</taxon>
        <taxon>Pseudomonadati</taxon>
        <taxon>Pseudomonadota</taxon>
        <taxon>Betaproteobacteria</taxon>
        <taxon>Burkholderiales</taxon>
        <taxon>Comamonadaceae</taxon>
        <taxon>Hydrogenophaga</taxon>
    </lineage>
</organism>
<evidence type="ECO:0000256" key="6">
    <source>
        <dbReference type="NCBIfam" id="TIGR00152"/>
    </source>
</evidence>
<comment type="caution">
    <text evidence="7">The sequence shown here is derived from an EMBL/GenBank/DDBJ whole genome shotgun (WGS) entry which is preliminary data.</text>
</comment>
<dbReference type="Proteomes" id="UP001156903">
    <property type="component" value="Unassembled WGS sequence"/>
</dbReference>
<comment type="function">
    <text evidence="5">Catalyzes the phosphorylation of the 3'-hydroxyl group of dephosphocoenzyme A to form coenzyme A.</text>
</comment>
<dbReference type="Gene3D" id="3.40.50.300">
    <property type="entry name" value="P-loop containing nucleotide triphosphate hydrolases"/>
    <property type="match status" value="1"/>
</dbReference>
<gene>
    <name evidence="5 7" type="primary">coaE</name>
    <name evidence="7" type="ORF">GCM10007935_20770</name>
</gene>
<keyword evidence="4 5" id="KW-0173">Coenzyme A biosynthesis</keyword>
<protein>
    <recommendedName>
        <fullName evidence="5 6">Dephospho-CoA kinase</fullName>
        <ecNumber evidence="5 6">2.7.1.24</ecNumber>
    </recommendedName>
    <alternativeName>
        <fullName evidence="5">Dephosphocoenzyme A kinase</fullName>
    </alternativeName>
</protein>
<dbReference type="SUPFAM" id="SSF52540">
    <property type="entry name" value="P-loop containing nucleoside triphosphate hydrolases"/>
    <property type="match status" value="1"/>
</dbReference>
<feature type="binding site" evidence="5">
    <location>
        <begin position="13"/>
        <end position="18"/>
    </location>
    <ligand>
        <name>ATP</name>
        <dbReference type="ChEBI" id="CHEBI:30616"/>
    </ligand>
</feature>
<reference evidence="8" key="1">
    <citation type="journal article" date="2019" name="Int. J. Syst. Evol. Microbiol.">
        <title>The Global Catalogue of Microorganisms (GCM) 10K type strain sequencing project: providing services to taxonomists for standard genome sequencing and annotation.</title>
        <authorList>
            <consortium name="The Broad Institute Genomics Platform"/>
            <consortium name="The Broad Institute Genome Sequencing Center for Infectious Disease"/>
            <person name="Wu L."/>
            <person name="Ma J."/>
        </authorList>
    </citation>
    <scope>NUCLEOTIDE SEQUENCE [LARGE SCALE GENOMIC DNA]</scope>
    <source>
        <strain evidence="8">NBRC 109341</strain>
    </source>
</reference>
<keyword evidence="5" id="KW-0963">Cytoplasm</keyword>
<dbReference type="HAMAP" id="MF_00376">
    <property type="entry name" value="Dephospho_CoA_kinase"/>
    <property type="match status" value="1"/>
</dbReference>
<evidence type="ECO:0000256" key="1">
    <source>
        <dbReference type="ARBA" id="ARBA00009018"/>
    </source>
</evidence>
<keyword evidence="5" id="KW-0808">Transferase</keyword>
<evidence type="ECO:0000256" key="3">
    <source>
        <dbReference type="ARBA" id="ARBA00022840"/>
    </source>
</evidence>
<name>A0ABQ6C3X5_9BURK</name>
<dbReference type="EC" id="2.7.1.24" evidence="5 6"/>
<dbReference type="EMBL" id="BSPB01000014">
    <property type="protein sequence ID" value="GLS14645.1"/>
    <property type="molecule type" value="Genomic_DNA"/>
</dbReference>
<sequence length="199" mass="21985">MAQWRLGLTGGIGSGKSTVASVLQQQGAVLIDADAISRASTQSNGSAIAPIRREFGPNFIDASGALDRQRMREHVFRHPEARQQLETIVHPLVGQEIQRQLEAARPAACVVLDIPLLVESPRWRPQLDRVIVVDCSEATQRARVRQRNAWDDDTIEAVMRTQSPRLQRLAAADLVVHNDGHDLVQLRALVLQLGARFGL</sequence>
<comment type="subcellular location">
    <subcellularLocation>
        <location evidence="5">Cytoplasm</location>
    </subcellularLocation>
</comment>
<evidence type="ECO:0000313" key="8">
    <source>
        <dbReference type="Proteomes" id="UP001156903"/>
    </source>
</evidence>
<comment type="catalytic activity">
    <reaction evidence="5">
        <text>3'-dephospho-CoA + ATP = ADP + CoA + H(+)</text>
        <dbReference type="Rhea" id="RHEA:18245"/>
        <dbReference type="ChEBI" id="CHEBI:15378"/>
        <dbReference type="ChEBI" id="CHEBI:30616"/>
        <dbReference type="ChEBI" id="CHEBI:57287"/>
        <dbReference type="ChEBI" id="CHEBI:57328"/>
        <dbReference type="ChEBI" id="CHEBI:456216"/>
        <dbReference type="EC" id="2.7.1.24"/>
    </reaction>
</comment>
<keyword evidence="5 7" id="KW-0418">Kinase</keyword>
<accession>A0ABQ6C3X5</accession>
<dbReference type="InterPro" id="IPR001977">
    <property type="entry name" value="Depp_CoAkinase"/>
</dbReference>
<dbReference type="PROSITE" id="PS51219">
    <property type="entry name" value="DPCK"/>
    <property type="match status" value="1"/>
</dbReference>
<dbReference type="GO" id="GO:0016301">
    <property type="term" value="F:kinase activity"/>
    <property type="evidence" value="ECO:0007669"/>
    <property type="project" value="UniProtKB-KW"/>
</dbReference>
<keyword evidence="8" id="KW-1185">Reference proteome</keyword>
<dbReference type="NCBIfam" id="TIGR00152">
    <property type="entry name" value="dephospho-CoA kinase"/>
    <property type="match status" value="1"/>
</dbReference>
<dbReference type="PANTHER" id="PTHR10695">
    <property type="entry name" value="DEPHOSPHO-COA KINASE-RELATED"/>
    <property type="match status" value="1"/>
</dbReference>
<comment type="pathway">
    <text evidence="5">Cofactor biosynthesis; coenzyme A biosynthesis; CoA from (R)-pantothenate: step 5/5.</text>
</comment>